<dbReference type="SUPFAM" id="SSF141000">
    <property type="entry name" value="Glu-tRNAGln amidotransferase C subunit"/>
    <property type="match status" value="1"/>
</dbReference>
<gene>
    <name evidence="1" type="primary">gatC</name>
    <name evidence="1" type="ORF">NV226_01260</name>
</gene>
<sequence length="95" mass="11243">MDRKKMIEVANLLKIEPRDEVLNELEKEFDEIMAALEKIRQIDVTNIEPLARIEESPQFYLREDEIDQSENLVLEKILSNAKDSNDQFIRIKKVI</sequence>
<evidence type="ECO:0000313" key="2">
    <source>
        <dbReference type="Proteomes" id="UP001059252"/>
    </source>
</evidence>
<dbReference type="EMBL" id="CP102734">
    <property type="protein sequence ID" value="UVD81918.1"/>
    <property type="molecule type" value="Genomic_DNA"/>
</dbReference>
<dbReference type="PANTHER" id="PTHR15004:SF0">
    <property type="entry name" value="GLUTAMYL-TRNA(GLN) AMIDOTRANSFERASE SUBUNIT C, MITOCHONDRIAL"/>
    <property type="match status" value="1"/>
</dbReference>
<protein>
    <submittedName>
        <fullName evidence="1">Asp-tRNA(Asn)/Glu-tRNA(Gln) amidotransferase subunit GatC</fullName>
    </submittedName>
</protein>
<dbReference type="InterPro" id="IPR003837">
    <property type="entry name" value="GatC"/>
</dbReference>
<dbReference type="InterPro" id="IPR036113">
    <property type="entry name" value="Asp/Glu-ADT_sf_sub_c"/>
</dbReference>
<dbReference type="PANTHER" id="PTHR15004">
    <property type="entry name" value="GLUTAMYL-TRNA(GLN) AMIDOTRANSFERASE SUBUNIT C, MITOCHONDRIAL"/>
    <property type="match status" value="1"/>
</dbReference>
<organism evidence="1 2">
    <name type="scientific">Mycoplasma iguanae</name>
    <dbReference type="NCBI Taxonomy" id="292461"/>
    <lineage>
        <taxon>Bacteria</taxon>
        <taxon>Bacillati</taxon>
        <taxon>Mycoplasmatota</taxon>
        <taxon>Mollicutes</taxon>
        <taxon>Mycoplasmataceae</taxon>
        <taxon>Mycoplasma</taxon>
    </lineage>
</organism>
<evidence type="ECO:0000313" key="1">
    <source>
        <dbReference type="EMBL" id="UVD81918.1"/>
    </source>
</evidence>
<dbReference type="Pfam" id="PF02686">
    <property type="entry name" value="GatC"/>
    <property type="match status" value="1"/>
</dbReference>
<dbReference type="NCBIfam" id="TIGR00135">
    <property type="entry name" value="gatC"/>
    <property type="match status" value="1"/>
</dbReference>
<reference evidence="1" key="1">
    <citation type="submission" date="2022-08" db="EMBL/GenBank/DDBJ databases">
        <title>Complete genome of Mycoplasma iguanae type strain 2327.</title>
        <authorList>
            <person name="Spergser J."/>
        </authorList>
    </citation>
    <scope>NUCLEOTIDE SEQUENCE</scope>
    <source>
        <strain evidence="1">2327</strain>
    </source>
</reference>
<accession>A0ABY5R8U7</accession>
<name>A0ABY5R8U7_9MOLU</name>
<dbReference type="Proteomes" id="UP001059252">
    <property type="component" value="Chromosome"/>
</dbReference>
<proteinExistence type="predicted"/>
<keyword evidence="2" id="KW-1185">Reference proteome</keyword>
<dbReference type="RefSeq" id="WP_258211092.1">
    <property type="nucleotide sequence ID" value="NZ_CP102734.1"/>
</dbReference>